<evidence type="ECO:0000313" key="5">
    <source>
        <dbReference type="EMBL" id="OXA46315.1"/>
    </source>
</evidence>
<dbReference type="SMART" id="SM00181">
    <property type="entry name" value="EGF"/>
    <property type="match status" value="3"/>
</dbReference>
<keyword evidence="3" id="KW-0812">Transmembrane</keyword>
<evidence type="ECO:0000256" key="3">
    <source>
        <dbReference type="SAM" id="Phobius"/>
    </source>
</evidence>
<accession>A0A226DLA2</accession>
<feature type="disulfide bond" evidence="1">
    <location>
        <begin position="196"/>
        <end position="213"/>
    </location>
</feature>
<dbReference type="PROSITE" id="PS00022">
    <property type="entry name" value="EGF_1"/>
    <property type="match status" value="1"/>
</dbReference>
<dbReference type="Gene3D" id="2.10.50.10">
    <property type="entry name" value="Tumor Necrosis Factor Receptor, subunit A, domain 2"/>
    <property type="match status" value="3"/>
</dbReference>
<dbReference type="OMA" id="NECRDEC"/>
<organism evidence="5 6">
    <name type="scientific">Folsomia candida</name>
    <name type="common">Springtail</name>
    <dbReference type="NCBI Taxonomy" id="158441"/>
    <lineage>
        <taxon>Eukaryota</taxon>
        <taxon>Metazoa</taxon>
        <taxon>Ecdysozoa</taxon>
        <taxon>Arthropoda</taxon>
        <taxon>Hexapoda</taxon>
        <taxon>Collembola</taxon>
        <taxon>Entomobryomorpha</taxon>
        <taxon>Isotomoidea</taxon>
        <taxon>Isotomidae</taxon>
        <taxon>Proisotominae</taxon>
        <taxon>Folsomia</taxon>
    </lineage>
</organism>
<feature type="transmembrane region" description="Helical" evidence="3">
    <location>
        <begin position="267"/>
        <end position="293"/>
    </location>
</feature>
<comment type="caution">
    <text evidence="1">Lacks conserved residue(s) required for the propagation of feature annotation.</text>
</comment>
<keyword evidence="1" id="KW-0245">EGF-like domain</keyword>
<evidence type="ECO:0000256" key="1">
    <source>
        <dbReference type="PROSITE-ProRule" id="PRU00076"/>
    </source>
</evidence>
<dbReference type="InterPro" id="IPR052071">
    <property type="entry name" value="SCUB_EGF-like_domain"/>
</dbReference>
<dbReference type="SUPFAM" id="SSF57184">
    <property type="entry name" value="Growth factor receptor domain"/>
    <property type="match status" value="1"/>
</dbReference>
<dbReference type="STRING" id="158441.A0A226DLA2"/>
<evidence type="ECO:0000259" key="4">
    <source>
        <dbReference type="PROSITE" id="PS50026"/>
    </source>
</evidence>
<dbReference type="GO" id="GO:0009986">
    <property type="term" value="C:cell surface"/>
    <property type="evidence" value="ECO:0007669"/>
    <property type="project" value="TreeGrafter"/>
</dbReference>
<keyword evidence="3" id="KW-1133">Transmembrane helix</keyword>
<feature type="disulfide bond" evidence="1">
    <location>
        <begin position="230"/>
        <end position="240"/>
    </location>
</feature>
<dbReference type="PROSITE" id="PS50026">
    <property type="entry name" value="EGF_3"/>
    <property type="match status" value="2"/>
</dbReference>
<proteinExistence type="predicted"/>
<keyword evidence="6" id="KW-1185">Reference proteome</keyword>
<keyword evidence="1" id="KW-1015">Disulfide bond</keyword>
<dbReference type="OrthoDB" id="430340at2759"/>
<sequence length="418" mass="45908">MQIAGKAGVTKILGAKSPKECKERCSAGKYFDESSELCKSCGYGQYQPDEGQFTCRLCGLGKTTRTTDAVSELECRDECSNGQQLSSEGVCVPCPRGTYRTQGIHPACVSCPHERTTQSTGATNVDDCTLPICRPGSYLNTTDNRCVHCERGTYQPEEQQTICIACPADTSTKHTGSTKYEDCSNPCNVNGAETHCDTNAFCVHVPETHDFRCECKPGFNGTGDLCFDLCEGFCHNEGKCSKDKKGQPFCTCSGSFVGKRCMEKSDFAYIAGGIASIVFVIILLFLLIWMICVRSTKRKEPKKLLAASTIPDPTGGSQVNFYYGAPSAAPYAESIAPSHHSTYAHYYDDEEDGWDMPNFYNETYMKEGFGNGQLNSLARSNASLYGNKDDLYDRLRRHAYQGKKEKNGNDTTSDSDVQ</sequence>
<dbReference type="GO" id="GO:0007165">
    <property type="term" value="P:signal transduction"/>
    <property type="evidence" value="ECO:0007669"/>
    <property type="project" value="TreeGrafter"/>
</dbReference>
<dbReference type="Gene3D" id="2.10.25.10">
    <property type="entry name" value="Laminin"/>
    <property type="match status" value="1"/>
</dbReference>
<feature type="domain" description="EGF-like" evidence="4">
    <location>
        <begin position="188"/>
        <end position="222"/>
    </location>
</feature>
<gene>
    <name evidence="5" type="ORF">Fcan01_19351</name>
</gene>
<dbReference type="Proteomes" id="UP000198287">
    <property type="component" value="Unassembled WGS sequence"/>
</dbReference>
<dbReference type="PANTHER" id="PTHR24046:SF5">
    <property type="entry name" value="EGF-LIKE DOMAIN-CONTAINING PROTEIN"/>
    <property type="match status" value="1"/>
</dbReference>
<dbReference type="GO" id="GO:0005615">
    <property type="term" value="C:extracellular space"/>
    <property type="evidence" value="ECO:0007669"/>
    <property type="project" value="TreeGrafter"/>
</dbReference>
<comment type="caution">
    <text evidence="5">The sequence shown here is derived from an EMBL/GenBank/DDBJ whole genome shotgun (WGS) entry which is preliminary data.</text>
</comment>
<evidence type="ECO:0000313" key="6">
    <source>
        <dbReference type="Proteomes" id="UP000198287"/>
    </source>
</evidence>
<dbReference type="Pfam" id="PF07699">
    <property type="entry name" value="Ephrin_rec_like"/>
    <property type="match status" value="3"/>
</dbReference>
<reference evidence="5 6" key="1">
    <citation type="submission" date="2015-12" db="EMBL/GenBank/DDBJ databases">
        <title>The genome of Folsomia candida.</title>
        <authorList>
            <person name="Faddeeva A."/>
            <person name="Derks M.F."/>
            <person name="Anvar Y."/>
            <person name="Smit S."/>
            <person name="Van Straalen N."/>
            <person name="Roelofs D."/>
        </authorList>
    </citation>
    <scope>NUCLEOTIDE SEQUENCE [LARGE SCALE GENOMIC DNA]</scope>
    <source>
        <strain evidence="5 6">VU population</strain>
        <tissue evidence="5">Whole body</tissue>
    </source>
</reference>
<name>A0A226DLA2_FOLCA</name>
<dbReference type="InterPro" id="IPR011641">
    <property type="entry name" value="Tyr-kin_ephrin_A/B_rcpt-like"/>
</dbReference>
<feature type="disulfide bond" evidence="1">
    <location>
        <begin position="252"/>
        <end position="261"/>
    </location>
</feature>
<dbReference type="InterPro" id="IPR009030">
    <property type="entry name" value="Growth_fac_rcpt_cys_sf"/>
</dbReference>
<protein>
    <submittedName>
        <fullName evidence="5">Signal peptide, CUB and EGF-like domain-containing protein 2</fullName>
    </submittedName>
</protein>
<dbReference type="EMBL" id="LNIX01000016">
    <property type="protein sequence ID" value="OXA46315.1"/>
    <property type="molecule type" value="Genomic_DNA"/>
</dbReference>
<evidence type="ECO:0000256" key="2">
    <source>
        <dbReference type="SAM" id="MobiDB-lite"/>
    </source>
</evidence>
<feature type="domain" description="EGF-like" evidence="4">
    <location>
        <begin position="227"/>
        <end position="262"/>
    </location>
</feature>
<keyword evidence="3" id="KW-0472">Membrane</keyword>
<dbReference type="PANTHER" id="PTHR24046">
    <property type="entry name" value="SIGNAL PEPTIDE, CUB AND EGF-LIKE DOMAIN-CONTAINING"/>
    <property type="match status" value="1"/>
</dbReference>
<feature type="compositionally biased region" description="Polar residues" evidence="2">
    <location>
        <begin position="409"/>
        <end position="418"/>
    </location>
</feature>
<dbReference type="SMART" id="SM01411">
    <property type="entry name" value="Ephrin_rec_like"/>
    <property type="match status" value="3"/>
</dbReference>
<feature type="region of interest" description="Disordered" evidence="2">
    <location>
        <begin position="396"/>
        <end position="418"/>
    </location>
</feature>
<dbReference type="AlphaFoldDB" id="A0A226DLA2"/>
<dbReference type="InterPro" id="IPR000742">
    <property type="entry name" value="EGF"/>
</dbReference>